<evidence type="ECO:0000313" key="1">
    <source>
        <dbReference type="EMBL" id="ABE56556.1"/>
    </source>
</evidence>
<organism evidence="1 2">
    <name type="scientific">Shewanella denitrificans (strain OS217 / ATCC BAA-1090 / DSM 15013)</name>
    <dbReference type="NCBI Taxonomy" id="318161"/>
    <lineage>
        <taxon>Bacteria</taxon>
        <taxon>Pseudomonadati</taxon>
        <taxon>Pseudomonadota</taxon>
        <taxon>Gammaproteobacteria</taxon>
        <taxon>Alteromonadales</taxon>
        <taxon>Shewanellaceae</taxon>
        <taxon>Shewanella</taxon>
    </lineage>
</organism>
<reference evidence="1 2" key="1">
    <citation type="submission" date="2006-03" db="EMBL/GenBank/DDBJ databases">
        <title>Complete sequence of Shewanella denitrificans OS217.</title>
        <authorList>
            <consortium name="US DOE Joint Genome Institute"/>
            <person name="Copeland A."/>
            <person name="Lucas S."/>
            <person name="Lapidus A."/>
            <person name="Barry K."/>
            <person name="Detter J.C."/>
            <person name="Glavina del Rio T."/>
            <person name="Hammon N."/>
            <person name="Israni S."/>
            <person name="Dalin E."/>
            <person name="Tice H."/>
            <person name="Pitluck S."/>
            <person name="Brettin T."/>
            <person name="Bruce D."/>
            <person name="Han C."/>
            <person name="Tapia R."/>
            <person name="Gilna P."/>
            <person name="Kiss H."/>
            <person name="Schmutz J."/>
            <person name="Larimer F."/>
            <person name="Land M."/>
            <person name="Hauser L."/>
            <person name="Kyrpides N."/>
            <person name="Lykidis A."/>
            <person name="Richardson P."/>
        </authorList>
    </citation>
    <scope>NUCLEOTIDE SEQUENCE [LARGE SCALE GENOMIC DNA]</scope>
    <source>
        <strain evidence="2">OS217 / ATCC BAA-1090 / DSM 15013</strain>
    </source>
</reference>
<dbReference type="KEGG" id="sdn:Sden_3280"/>
<sequence length="261" mass="29079">MNEDIEKGLVNNLAVPVYEDVLRPFGKEISKGLASVARSVNTGLYLMEDCVNATVSVIRMTGEKLALLPPEEITFSNPRVALQALDQAKFLVNEIQIQELFSQLIASSLNENKKSFIHPAFIEIIKQLQSDEALILKYMARQDSHRSGSGPTIDISIKSGDENFSSESIIPEFNLIAEDAGCIYPEKCSSYFENLKRIGLIAHHSGTPYSQDQHLRIFESEKAKAVYESEKYPVGSAATWKFGCYYFTGFGREFAQACIST</sequence>
<dbReference type="InterPro" id="IPR025506">
    <property type="entry name" value="Abi_alpha"/>
</dbReference>
<proteinExistence type="predicted"/>
<dbReference type="eggNOG" id="COG5470">
    <property type="taxonomic scope" value="Bacteria"/>
</dbReference>
<evidence type="ECO:0000313" key="2">
    <source>
        <dbReference type="Proteomes" id="UP000001982"/>
    </source>
</evidence>
<dbReference type="Pfam" id="PF14337">
    <property type="entry name" value="Abi_alpha"/>
    <property type="match status" value="1"/>
</dbReference>
<dbReference type="HOGENOM" id="CLU_086036_1_0_6"/>
<dbReference type="EMBL" id="CP000302">
    <property type="protein sequence ID" value="ABE56556.1"/>
    <property type="molecule type" value="Genomic_DNA"/>
</dbReference>
<dbReference type="STRING" id="318161.Sden_3280"/>
<dbReference type="Gene3D" id="3.30.110.190">
    <property type="match status" value="1"/>
</dbReference>
<protein>
    <recommendedName>
        <fullName evidence="3">DUF4393 domain-containing protein</fullName>
    </recommendedName>
</protein>
<dbReference type="AlphaFoldDB" id="Q12J20"/>
<accession>Q12J20</accession>
<dbReference type="OrthoDB" id="1347735at2"/>
<name>Q12J20_SHEDO</name>
<dbReference type="RefSeq" id="WP_011497701.1">
    <property type="nucleotide sequence ID" value="NC_007954.1"/>
</dbReference>
<evidence type="ECO:0008006" key="3">
    <source>
        <dbReference type="Google" id="ProtNLM"/>
    </source>
</evidence>
<dbReference type="Proteomes" id="UP000001982">
    <property type="component" value="Chromosome"/>
</dbReference>
<gene>
    <name evidence="1" type="ordered locus">Sden_3280</name>
</gene>
<keyword evidence="2" id="KW-1185">Reference proteome</keyword>